<dbReference type="Proteomes" id="UP000661077">
    <property type="component" value="Unassembled WGS sequence"/>
</dbReference>
<accession>A0ABS1WVY6</accession>
<evidence type="ECO:0000256" key="15">
    <source>
        <dbReference type="SAM" id="Phobius"/>
    </source>
</evidence>
<evidence type="ECO:0000256" key="11">
    <source>
        <dbReference type="ARBA" id="ARBA00022982"/>
    </source>
</evidence>
<comment type="caution">
    <text evidence="16">The sequence shown here is derived from an EMBL/GenBank/DDBJ whole genome shotgun (WGS) entry which is preliminary data.</text>
</comment>
<feature type="transmembrane region" description="Helical" evidence="15">
    <location>
        <begin position="68"/>
        <end position="87"/>
    </location>
</feature>
<dbReference type="SUPFAM" id="SSF81343">
    <property type="entry name" value="Fumarate reductase respiratory complex transmembrane subunits"/>
    <property type="match status" value="1"/>
</dbReference>
<comment type="subcellular location">
    <subcellularLocation>
        <location evidence="3">Membrane</location>
        <topology evidence="3">Multi-pass membrane protein</topology>
    </subcellularLocation>
</comment>
<evidence type="ECO:0000256" key="13">
    <source>
        <dbReference type="ARBA" id="ARBA00023004"/>
    </source>
</evidence>
<evidence type="ECO:0000313" key="16">
    <source>
        <dbReference type="EMBL" id="MBM0105113.1"/>
    </source>
</evidence>
<comment type="pathway">
    <text evidence="4">Carbohydrate metabolism; tricarboxylic acid cycle.</text>
</comment>
<evidence type="ECO:0000256" key="1">
    <source>
        <dbReference type="ARBA" id="ARBA00001971"/>
    </source>
</evidence>
<protein>
    <recommendedName>
        <fullName evidence="5">Succinate dehydrogenase hydrophobic membrane anchor subunit</fullName>
    </recommendedName>
</protein>
<dbReference type="EMBL" id="JAEVLS010000002">
    <property type="protein sequence ID" value="MBM0105113.1"/>
    <property type="molecule type" value="Genomic_DNA"/>
</dbReference>
<keyword evidence="10" id="KW-0479">Metal-binding</keyword>
<keyword evidence="13" id="KW-0408">Iron</keyword>
<dbReference type="InterPro" id="IPR034804">
    <property type="entry name" value="SQR/QFR_C/D"/>
</dbReference>
<evidence type="ECO:0000256" key="2">
    <source>
        <dbReference type="ARBA" id="ARBA00004050"/>
    </source>
</evidence>
<keyword evidence="8" id="KW-0349">Heme</keyword>
<reference evidence="16 17" key="1">
    <citation type="journal article" date="2021" name="Int. J. Syst. Evol. Microbiol.">
        <title>Steroidobacter gossypii sp. nov., isolated from soil of cotton cropping field.</title>
        <authorList>
            <person name="Huang R."/>
            <person name="Yang S."/>
            <person name="Zhen C."/>
            <person name="Liu W."/>
        </authorList>
    </citation>
    <scope>NUCLEOTIDE SEQUENCE [LARGE SCALE GENOMIC DNA]</scope>
    <source>
        <strain evidence="16 17">S1-65</strain>
    </source>
</reference>
<dbReference type="NCBIfam" id="TIGR02968">
    <property type="entry name" value="succ_dehyd_anc"/>
    <property type="match status" value="1"/>
</dbReference>
<name>A0ABS1WVY6_9GAMM</name>
<evidence type="ECO:0000313" key="17">
    <source>
        <dbReference type="Proteomes" id="UP000661077"/>
    </source>
</evidence>
<comment type="function">
    <text evidence="2">Membrane-anchoring subunit of succinate dehydrogenase (SDH).</text>
</comment>
<dbReference type="InterPro" id="IPR014312">
    <property type="entry name" value="Succ_DH_anchor"/>
</dbReference>
<dbReference type="InterPro" id="IPR000701">
    <property type="entry name" value="SuccDH_FuR_B_TM-su"/>
</dbReference>
<dbReference type="Gene3D" id="1.20.1300.10">
    <property type="entry name" value="Fumarate reductase/succinate dehydrogenase, transmembrane subunit"/>
    <property type="match status" value="1"/>
</dbReference>
<dbReference type="Pfam" id="PF01127">
    <property type="entry name" value="Sdh_cyt"/>
    <property type="match status" value="1"/>
</dbReference>
<evidence type="ECO:0000256" key="8">
    <source>
        <dbReference type="ARBA" id="ARBA00022617"/>
    </source>
</evidence>
<evidence type="ECO:0000256" key="5">
    <source>
        <dbReference type="ARBA" id="ARBA00019425"/>
    </source>
</evidence>
<keyword evidence="14 15" id="KW-0472">Membrane</keyword>
<keyword evidence="12 15" id="KW-1133">Transmembrane helix</keyword>
<keyword evidence="17" id="KW-1185">Reference proteome</keyword>
<feature type="transmembrane region" description="Helical" evidence="15">
    <location>
        <begin position="99"/>
        <end position="124"/>
    </location>
</feature>
<proteinExistence type="predicted"/>
<evidence type="ECO:0000256" key="9">
    <source>
        <dbReference type="ARBA" id="ARBA00022692"/>
    </source>
</evidence>
<evidence type="ECO:0000256" key="14">
    <source>
        <dbReference type="ARBA" id="ARBA00023136"/>
    </source>
</evidence>
<keyword evidence="6" id="KW-0813">Transport</keyword>
<evidence type="ECO:0000256" key="3">
    <source>
        <dbReference type="ARBA" id="ARBA00004141"/>
    </source>
</evidence>
<evidence type="ECO:0000256" key="12">
    <source>
        <dbReference type="ARBA" id="ARBA00022989"/>
    </source>
</evidence>
<sequence length="128" mass="13736">MSLRSPVGRVLGLGAAGEGVGHWWTQRVTSVALVLLGLWFVIALIGLPDRSYETVTSWMHDPFNAVMLSLLVGTAVYHSLLGVQVVVEDYVSDHGSKIVSMLALQFIHFILGALGIFSVLRVAFGSAA</sequence>
<keyword evidence="7" id="KW-0816">Tricarboxylic acid cycle</keyword>
<feature type="transmembrane region" description="Helical" evidence="15">
    <location>
        <begin position="28"/>
        <end position="47"/>
    </location>
</feature>
<evidence type="ECO:0000256" key="4">
    <source>
        <dbReference type="ARBA" id="ARBA00005163"/>
    </source>
</evidence>
<dbReference type="RefSeq" id="WP_203167175.1">
    <property type="nucleotide sequence ID" value="NZ_JAEVLS010000002.1"/>
</dbReference>
<organism evidence="16 17">
    <name type="scientific">Steroidobacter gossypii</name>
    <dbReference type="NCBI Taxonomy" id="2805490"/>
    <lineage>
        <taxon>Bacteria</taxon>
        <taxon>Pseudomonadati</taxon>
        <taxon>Pseudomonadota</taxon>
        <taxon>Gammaproteobacteria</taxon>
        <taxon>Steroidobacterales</taxon>
        <taxon>Steroidobacteraceae</taxon>
        <taxon>Steroidobacter</taxon>
    </lineage>
</organism>
<evidence type="ECO:0000256" key="7">
    <source>
        <dbReference type="ARBA" id="ARBA00022532"/>
    </source>
</evidence>
<keyword evidence="9 15" id="KW-0812">Transmembrane</keyword>
<evidence type="ECO:0000256" key="6">
    <source>
        <dbReference type="ARBA" id="ARBA00022448"/>
    </source>
</evidence>
<dbReference type="CDD" id="cd03495">
    <property type="entry name" value="SQR_TypeC_SdhD_like"/>
    <property type="match status" value="1"/>
</dbReference>
<evidence type="ECO:0000256" key="10">
    <source>
        <dbReference type="ARBA" id="ARBA00022723"/>
    </source>
</evidence>
<gene>
    <name evidence="16" type="primary">sdhD</name>
    <name evidence="16" type="ORF">JM946_10145</name>
</gene>
<comment type="cofactor">
    <cofactor evidence="1">
        <name>heme</name>
        <dbReference type="ChEBI" id="CHEBI:30413"/>
    </cofactor>
</comment>
<keyword evidence="11" id="KW-0249">Electron transport</keyword>